<organism evidence="3 4">
    <name type="scientific">Sediminicoccus rosea</name>
    <dbReference type="NCBI Taxonomy" id="1225128"/>
    <lineage>
        <taxon>Bacteria</taxon>
        <taxon>Pseudomonadati</taxon>
        <taxon>Pseudomonadota</taxon>
        <taxon>Alphaproteobacteria</taxon>
        <taxon>Acetobacterales</taxon>
        <taxon>Roseomonadaceae</taxon>
        <taxon>Sediminicoccus</taxon>
    </lineage>
</organism>
<dbReference type="Pfam" id="PF01757">
    <property type="entry name" value="Acyl_transf_3"/>
    <property type="match status" value="1"/>
</dbReference>
<dbReference type="RefSeq" id="WP_318647449.1">
    <property type="nucleotide sequence ID" value="NZ_CP137852.1"/>
</dbReference>
<dbReference type="EC" id="2.3.-.-" evidence="3"/>
<evidence type="ECO:0000313" key="3">
    <source>
        <dbReference type="EMBL" id="WPB83473.1"/>
    </source>
</evidence>
<dbReference type="PANTHER" id="PTHR23028">
    <property type="entry name" value="ACETYLTRANSFERASE"/>
    <property type="match status" value="1"/>
</dbReference>
<keyword evidence="4" id="KW-1185">Reference proteome</keyword>
<proteinExistence type="predicted"/>
<keyword evidence="1" id="KW-0812">Transmembrane</keyword>
<name>A0ABZ0PCQ1_9PROT</name>
<feature type="domain" description="Acyltransferase 3" evidence="2">
    <location>
        <begin position="11"/>
        <end position="343"/>
    </location>
</feature>
<dbReference type="EMBL" id="CP137852">
    <property type="protein sequence ID" value="WPB83473.1"/>
    <property type="molecule type" value="Genomic_DNA"/>
</dbReference>
<gene>
    <name evidence="3" type="ORF">R9Z33_15330</name>
</gene>
<feature type="transmembrane region" description="Helical" evidence="1">
    <location>
        <begin position="12"/>
        <end position="35"/>
    </location>
</feature>
<protein>
    <submittedName>
        <fullName evidence="3">Acyltransferase</fullName>
        <ecNumber evidence="3">2.3.-.-</ecNumber>
    </submittedName>
</protein>
<feature type="transmembrane region" description="Helical" evidence="1">
    <location>
        <begin position="41"/>
        <end position="62"/>
    </location>
</feature>
<dbReference type="InterPro" id="IPR002656">
    <property type="entry name" value="Acyl_transf_3_dom"/>
</dbReference>
<keyword evidence="1" id="KW-1133">Transmembrane helix</keyword>
<evidence type="ECO:0000259" key="2">
    <source>
        <dbReference type="Pfam" id="PF01757"/>
    </source>
</evidence>
<dbReference type="InterPro" id="IPR050879">
    <property type="entry name" value="Acyltransferase_3"/>
</dbReference>
<evidence type="ECO:0000256" key="1">
    <source>
        <dbReference type="SAM" id="Phobius"/>
    </source>
</evidence>
<feature type="transmembrane region" description="Helical" evidence="1">
    <location>
        <begin position="83"/>
        <end position="114"/>
    </location>
</feature>
<dbReference type="GO" id="GO:0016746">
    <property type="term" value="F:acyltransferase activity"/>
    <property type="evidence" value="ECO:0007669"/>
    <property type="project" value="UniProtKB-KW"/>
</dbReference>
<keyword evidence="1" id="KW-0472">Membrane</keyword>
<keyword evidence="3" id="KW-0012">Acyltransferase</keyword>
<sequence length="365" mass="39573">MPLNDPAAHLPALDGLRAVSILLVIVSHVGFGGIVPGGLGVTLFFGISGFIITRLLLAEWAAHGRIAFGAFYARRVLRLSPALLAYAACAGLAMAALGAPFVLAEWLAMLFYGANYYALWVGFPDNPALAPHPFSILWSLAVEEHFYLLFPALLVALVRRGWFLPAMAIGCAASLAWRFVVHAACGTGGGPEALCGTFPAYRIHMATDTRLDAMLYGCAMAWLCRPGAMPDWVQARWPLLLGGAMVMTSLLLRDESFRETARHSLQSGGIALALGSLLFSPHWGRLRAILSWPPALLVGRMSYVLYLFHWLAVGLACAATGEAMREAPYGAAWYAVFLVATLVPTAAVYWGIERPVARLRRRLRH</sequence>
<feature type="transmembrane region" description="Helical" evidence="1">
    <location>
        <begin position="134"/>
        <end position="155"/>
    </location>
</feature>
<evidence type="ECO:0000313" key="4">
    <source>
        <dbReference type="Proteomes" id="UP001305521"/>
    </source>
</evidence>
<accession>A0ABZ0PCQ1</accession>
<dbReference type="Proteomes" id="UP001305521">
    <property type="component" value="Chromosome"/>
</dbReference>
<keyword evidence="3" id="KW-0808">Transferase</keyword>
<feature type="transmembrane region" description="Helical" evidence="1">
    <location>
        <begin position="332"/>
        <end position="352"/>
    </location>
</feature>
<reference evidence="3 4" key="1">
    <citation type="submission" date="2023-11" db="EMBL/GenBank/DDBJ databases">
        <title>Arctic aerobic anoxygenic photoheterotroph Sediminicoccus rosea KRV36 adapts its photosynthesis to long days of polar summer.</title>
        <authorList>
            <person name="Tomasch J."/>
            <person name="Kopejtka K."/>
            <person name="Bily T."/>
            <person name="Gardiner A.T."/>
            <person name="Gardian Z."/>
            <person name="Shivaramu S."/>
            <person name="Koblizek M."/>
            <person name="Engelhardt F."/>
            <person name="Kaftan D."/>
        </authorList>
    </citation>
    <scope>NUCLEOTIDE SEQUENCE [LARGE SCALE GENOMIC DNA]</scope>
    <source>
        <strain evidence="3 4">R-30</strain>
    </source>
</reference>
<dbReference type="PANTHER" id="PTHR23028:SF53">
    <property type="entry name" value="ACYL_TRANSF_3 DOMAIN-CONTAINING PROTEIN"/>
    <property type="match status" value="1"/>
</dbReference>